<dbReference type="EMBL" id="KN818223">
    <property type="protein sequence ID" value="KIL70684.1"/>
    <property type="molecule type" value="Genomic_DNA"/>
</dbReference>
<dbReference type="HOGENOM" id="CLU_103523_1_1_1"/>
<keyword evidence="3" id="KW-1185">Reference proteome</keyword>
<dbReference type="InParanoid" id="A0A0C2TTP7"/>
<evidence type="ECO:0008006" key="4">
    <source>
        <dbReference type="Google" id="ProtNLM"/>
    </source>
</evidence>
<sequence length="144" mass="15958">MSEIEEIFASKGKAKIQDQQYSPPSTSSKKKKKKNTATQVDNVPAENSPTSASNKRPSPETVIDSSSVHNKRLKTDKSTKSHPKAKVSRPLKDDEDEAKFKDSRGTGPRQTTEEGWPVYKEDELGIHEEGGDTPLCPFDCDCCF</sequence>
<reference evidence="2 3" key="1">
    <citation type="submission" date="2014-04" db="EMBL/GenBank/DDBJ databases">
        <title>Evolutionary Origins and Diversification of the Mycorrhizal Mutualists.</title>
        <authorList>
            <consortium name="DOE Joint Genome Institute"/>
            <consortium name="Mycorrhizal Genomics Consortium"/>
            <person name="Kohler A."/>
            <person name="Kuo A."/>
            <person name="Nagy L.G."/>
            <person name="Floudas D."/>
            <person name="Copeland A."/>
            <person name="Barry K.W."/>
            <person name="Cichocki N."/>
            <person name="Veneault-Fourrey C."/>
            <person name="LaButti K."/>
            <person name="Lindquist E.A."/>
            <person name="Lipzen A."/>
            <person name="Lundell T."/>
            <person name="Morin E."/>
            <person name="Murat C."/>
            <person name="Riley R."/>
            <person name="Ohm R."/>
            <person name="Sun H."/>
            <person name="Tunlid A."/>
            <person name="Henrissat B."/>
            <person name="Grigoriev I.V."/>
            <person name="Hibbett D.S."/>
            <person name="Martin F."/>
        </authorList>
    </citation>
    <scope>NUCLEOTIDE SEQUENCE [LARGE SCALE GENOMIC DNA]</scope>
    <source>
        <strain evidence="2 3">Koide BX008</strain>
    </source>
</reference>
<dbReference type="OrthoDB" id="20835at2759"/>
<protein>
    <recommendedName>
        <fullName evidence="4">DUF1764-domain-containing protein</fullName>
    </recommendedName>
</protein>
<feature type="compositionally biased region" description="Basic residues" evidence="1">
    <location>
        <begin position="80"/>
        <end position="89"/>
    </location>
</feature>
<dbReference type="Pfam" id="PF08576">
    <property type="entry name" value="DUF1764"/>
    <property type="match status" value="1"/>
</dbReference>
<dbReference type="Proteomes" id="UP000054549">
    <property type="component" value="Unassembled WGS sequence"/>
</dbReference>
<proteinExistence type="predicted"/>
<dbReference type="PANTHER" id="PTHR34066:SF1">
    <property type="entry name" value="DUF1764 FAMILY PROTEIN"/>
    <property type="match status" value="1"/>
</dbReference>
<gene>
    <name evidence="2" type="ORF">M378DRAFT_175100</name>
</gene>
<accession>A0A0C2TTP7</accession>
<dbReference type="PANTHER" id="PTHR34066">
    <property type="entry name" value="GROWTH FACTOR 2"/>
    <property type="match status" value="1"/>
</dbReference>
<evidence type="ECO:0000313" key="2">
    <source>
        <dbReference type="EMBL" id="KIL70684.1"/>
    </source>
</evidence>
<evidence type="ECO:0000256" key="1">
    <source>
        <dbReference type="SAM" id="MobiDB-lite"/>
    </source>
</evidence>
<dbReference type="AlphaFoldDB" id="A0A0C2TTP7"/>
<feature type="region of interest" description="Disordered" evidence="1">
    <location>
        <begin position="1"/>
        <end position="119"/>
    </location>
</feature>
<organism evidence="2 3">
    <name type="scientific">Amanita muscaria (strain Koide BX008)</name>
    <dbReference type="NCBI Taxonomy" id="946122"/>
    <lineage>
        <taxon>Eukaryota</taxon>
        <taxon>Fungi</taxon>
        <taxon>Dikarya</taxon>
        <taxon>Basidiomycota</taxon>
        <taxon>Agaricomycotina</taxon>
        <taxon>Agaricomycetes</taxon>
        <taxon>Agaricomycetidae</taxon>
        <taxon>Agaricales</taxon>
        <taxon>Pluteineae</taxon>
        <taxon>Amanitaceae</taxon>
        <taxon>Amanita</taxon>
    </lineage>
</organism>
<dbReference type="InterPro" id="IPR013885">
    <property type="entry name" value="DUF1764_euk"/>
</dbReference>
<evidence type="ECO:0000313" key="3">
    <source>
        <dbReference type="Proteomes" id="UP000054549"/>
    </source>
</evidence>
<feature type="compositionally biased region" description="Polar residues" evidence="1">
    <location>
        <begin position="36"/>
        <end position="56"/>
    </location>
</feature>
<name>A0A0C2TTP7_AMAMK</name>